<dbReference type="InterPro" id="IPR016187">
    <property type="entry name" value="CTDL_fold"/>
</dbReference>
<evidence type="ECO:0000313" key="5">
    <source>
        <dbReference type="Proteomes" id="UP000192220"/>
    </source>
</evidence>
<dbReference type="CDD" id="cd03590">
    <property type="entry name" value="CLECT_DC-SIGN_like"/>
    <property type="match status" value="1"/>
</dbReference>
<dbReference type="PROSITE" id="PS00615">
    <property type="entry name" value="C_TYPE_LECTIN_1"/>
    <property type="match status" value="1"/>
</dbReference>
<dbReference type="InterPro" id="IPR050111">
    <property type="entry name" value="C-type_lectin/snaclec_domain"/>
</dbReference>
<keyword evidence="5" id="KW-1185">Reference proteome</keyword>
<keyword evidence="3" id="KW-0812">Transmembrane</keyword>
<dbReference type="Pfam" id="PF00059">
    <property type="entry name" value="Lectin_C"/>
    <property type="match status" value="1"/>
</dbReference>
<evidence type="ECO:0000313" key="6">
    <source>
        <dbReference type="RefSeq" id="XP_013883364.1"/>
    </source>
</evidence>
<keyword evidence="1" id="KW-0430">Lectin</keyword>
<evidence type="ECO:0000256" key="1">
    <source>
        <dbReference type="ARBA" id="ARBA00022734"/>
    </source>
</evidence>
<dbReference type="RefSeq" id="XP_013883364.1">
    <property type="nucleotide sequence ID" value="XM_014027910.1"/>
</dbReference>
<dbReference type="PROSITE" id="PS50041">
    <property type="entry name" value="C_TYPE_LECTIN_2"/>
    <property type="match status" value="1"/>
</dbReference>
<dbReference type="OrthoDB" id="6337382at2759"/>
<dbReference type="PANTHER" id="PTHR22803">
    <property type="entry name" value="MANNOSE, PHOSPHOLIPASE, LECTIN RECEPTOR RELATED"/>
    <property type="match status" value="1"/>
</dbReference>
<gene>
    <name evidence="6" type="primary">LOC106531950</name>
</gene>
<sequence length="209" mass="24319">MDYVNQPAAPTGNHSDKQTKVYPGEKLIRVVAVSFGLLCVLQALINISLRLVLYTQTSDLLPDCKNGTTDLDNFRRQNAQYFQQGWAYVHPSFYYISSTTKSWEESQQDCLQRGADLVIINTNEEQDFTRQFNRLTWIGLRNITNQWTWVDGTPLTKNYWGEGEPNNLIRVDDKCVEIRFFKTENSWNDIPCTTSNYWICEKNLTQIIK</sequence>
<dbReference type="Proteomes" id="UP000192220">
    <property type="component" value="Unplaced"/>
</dbReference>
<dbReference type="InterPro" id="IPR001304">
    <property type="entry name" value="C-type_lectin-like"/>
</dbReference>
<keyword evidence="3" id="KW-1133">Transmembrane helix</keyword>
<evidence type="ECO:0000256" key="2">
    <source>
        <dbReference type="ARBA" id="ARBA00023157"/>
    </source>
</evidence>
<evidence type="ECO:0000259" key="4">
    <source>
        <dbReference type="PROSITE" id="PS50041"/>
    </source>
</evidence>
<keyword evidence="2" id="KW-1015">Disulfide bond</keyword>
<dbReference type="Gene3D" id="3.10.100.10">
    <property type="entry name" value="Mannose-Binding Protein A, subunit A"/>
    <property type="match status" value="1"/>
</dbReference>
<reference evidence="6" key="1">
    <citation type="submission" date="2025-08" db="UniProtKB">
        <authorList>
            <consortium name="RefSeq"/>
        </authorList>
    </citation>
    <scope>IDENTIFICATION</scope>
    <source>
        <strain evidence="6">Quisiro</strain>
        <tissue evidence="6">Liver</tissue>
    </source>
</reference>
<proteinExistence type="predicted"/>
<dbReference type="GO" id="GO:0030246">
    <property type="term" value="F:carbohydrate binding"/>
    <property type="evidence" value="ECO:0007669"/>
    <property type="project" value="UniProtKB-KW"/>
</dbReference>
<dbReference type="InParanoid" id="A0A2I4CTQ7"/>
<evidence type="ECO:0000256" key="3">
    <source>
        <dbReference type="SAM" id="Phobius"/>
    </source>
</evidence>
<keyword evidence="3" id="KW-0472">Membrane</keyword>
<feature type="transmembrane region" description="Helical" evidence="3">
    <location>
        <begin position="27"/>
        <end position="49"/>
    </location>
</feature>
<dbReference type="KEGG" id="alim:106531950"/>
<dbReference type="InterPro" id="IPR016186">
    <property type="entry name" value="C-type_lectin-like/link_sf"/>
</dbReference>
<dbReference type="InterPro" id="IPR033989">
    <property type="entry name" value="CD209-like_CTLD"/>
</dbReference>
<dbReference type="InterPro" id="IPR018378">
    <property type="entry name" value="C-type_lectin_CS"/>
</dbReference>
<name>A0A2I4CTQ7_AUSLI</name>
<dbReference type="GeneID" id="106531950"/>
<feature type="domain" description="C-type lectin" evidence="4">
    <location>
        <begin position="94"/>
        <end position="201"/>
    </location>
</feature>
<dbReference type="SUPFAM" id="SSF56436">
    <property type="entry name" value="C-type lectin-like"/>
    <property type="match status" value="1"/>
</dbReference>
<accession>A0A2I4CTQ7</accession>
<dbReference type="SMART" id="SM00034">
    <property type="entry name" value="CLECT"/>
    <property type="match status" value="1"/>
</dbReference>
<organism evidence="5 6">
    <name type="scientific">Austrofundulus limnaeus</name>
    <name type="common">Annual killifish</name>
    <dbReference type="NCBI Taxonomy" id="52670"/>
    <lineage>
        <taxon>Eukaryota</taxon>
        <taxon>Metazoa</taxon>
        <taxon>Chordata</taxon>
        <taxon>Craniata</taxon>
        <taxon>Vertebrata</taxon>
        <taxon>Euteleostomi</taxon>
        <taxon>Actinopterygii</taxon>
        <taxon>Neopterygii</taxon>
        <taxon>Teleostei</taxon>
        <taxon>Neoteleostei</taxon>
        <taxon>Acanthomorphata</taxon>
        <taxon>Ovalentaria</taxon>
        <taxon>Atherinomorphae</taxon>
        <taxon>Cyprinodontiformes</taxon>
        <taxon>Rivulidae</taxon>
        <taxon>Austrofundulus</taxon>
    </lineage>
</organism>
<dbReference type="STRING" id="52670.A0A2I4CTQ7"/>
<dbReference type="AlphaFoldDB" id="A0A2I4CTQ7"/>
<protein>
    <submittedName>
        <fullName evidence="6">C-type lectin domain family 4 member E</fullName>
    </submittedName>
</protein>